<evidence type="ECO:0000313" key="1">
    <source>
        <dbReference type="EMBL" id="HIQ69758.1"/>
    </source>
</evidence>
<evidence type="ECO:0000313" key="2">
    <source>
        <dbReference type="Proteomes" id="UP000886874"/>
    </source>
</evidence>
<sequence length="218" mass="25391">MADRKYTKKYVFTVEGETEQWYLYWLRDQINGCAHAAYHIQIIAPVQQNPWSYAKTVSAKTTPKITHLCDRESSDREHVQKFEGVLASLSRTRKEKRISCALGYSNYSFELWLLLHKINCSGPLTSRAQYLARINQAFGERFESMAKYKEETNFKRCLKKLTLADVRDAIRRAQAIMAQNQADGKRELEYGGFRYYPDNPSLTVQDAIEEILRDCKLL</sequence>
<comment type="caution">
    <text evidence="1">The sequence shown here is derived from an EMBL/GenBank/DDBJ whole genome shotgun (WGS) entry which is preliminary data.</text>
</comment>
<dbReference type="Pfam" id="PF13707">
    <property type="entry name" value="RloB"/>
    <property type="match status" value="1"/>
</dbReference>
<dbReference type="EMBL" id="DVFN01000083">
    <property type="protein sequence ID" value="HIQ69758.1"/>
    <property type="molecule type" value="Genomic_DNA"/>
</dbReference>
<proteinExistence type="predicted"/>
<dbReference type="AlphaFoldDB" id="A0A9D0Z669"/>
<reference evidence="1" key="1">
    <citation type="submission" date="2020-10" db="EMBL/GenBank/DDBJ databases">
        <authorList>
            <person name="Gilroy R."/>
        </authorList>
    </citation>
    <scope>NUCLEOTIDE SEQUENCE</scope>
    <source>
        <strain evidence="1">ChiSjej2B20-13462</strain>
    </source>
</reference>
<dbReference type="Proteomes" id="UP000886874">
    <property type="component" value="Unassembled WGS sequence"/>
</dbReference>
<gene>
    <name evidence="1" type="ORF">IAA67_05460</name>
</gene>
<name>A0A9D0Z669_9FIRM</name>
<accession>A0A9D0Z669</accession>
<dbReference type="InterPro" id="IPR025591">
    <property type="entry name" value="RloB"/>
</dbReference>
<organism evidence="1 2">
    <name type="scientific">Candidatus Avoscillospira stercorigallinarum</name>
    <dbReference type="NCBI Taxonomy" id="2840708"/>
    <lineage>
        <taxon>Bacteria</taxon>
        <taxon>Bacillati</taxon>
        <taxon>Bacillota</taxon>
        <taxon>Clostridia</taxon>
        <taxon>Eubacteriales</taxon>
        <taxon>Oscillospiraceae</taxon>
        <taxon>Oscillospiraceae incertae sedis</taxon>
        <taxon>Candidatus Avoscillospira</taxon>
    </lineage>
</organism>
<reference evidence="1" key="2">
    <citation type="journal article" date="2021" name="PeerJ">
        <title>Extensive microbial diversity within the chicken gut microbiome revealed by metagenomics and culture.</title>
        <authorList>
            <person name="Gilroy R."/>
            <person name="Ravi A."/>
            <person name="Getino M."/>
            <person name="Pursley I."/>
            <person name="Horton D.L."/>
            <person name="Alikhan N.F."/>
            <person name="Baker D."/>
            <person name="Gharbi K."/>
            <person name="Hall N."/>
            <person name="Watson M."/>
            <person name="Adriaenssens E.M."/>
            <person name="Foster-Nyarko E."/>
            <person name="Jarju S."/>
            <person name="Secka A."/>
            <person name="Antonio M."/>
            <person name="Oren A."/>
            <person name="Chaudhuri R.R."/>
            <person name="La Ragione R."/>
            <person name="Hildebrand F."/>
            <person name="Pallen M.J."/>
        </authorList>
    </citation>
    <scope>NUCLEOTIDE SEQUENCE</scope>
    <source>
        <strain evidence="1">ChiSjej2B20-13462</strain>
    </source>
</reference>
<protein>
    <submittedName>
        <fullName evidence="1">RloB domain-containing protein</fullName>
    </submittedName>
</protein>